<proteinExistence type="predicted"/>
<dbReference type="EMBL" id="BART01009956">
    <property type="protein sequence ID" value="GAG83187.1"/>
    <property type="molecule type" value="Genomic_DNA"/>
</dbReference>
<evidence type="ECO:0000313" key="1">
    <source>
        <dbReference type="EMBL" id="GAG83187.1"/>
    </source>
</evidence>
<comment type="caution">
    <text evidence="1">The sequence shown here is derived from an EMBL/GenBank/DDBJ whole genome shotgun (WGS) entry which is preliminary data.</text>
</comment>
<reference evidence="1" key="1">
    <citation type="journal article" date="2014" name="Front. Microbiol.">
        <title>High frequency of phylogenetically diverse reductive dehalogenase-homologous genes in deep subseafloor sedimentary metagenomes.</title>
        <authorList>
            <person name="Kawai M."/>
            <person name="Futagami T."/>
            <person name="Toyoda A."/>
            <person name="Takaki Y."/>
            <person name="Nishi S."/>
            <person name="Hori S."/>
            <person name="Arai W."/>
            <person name="Tsubouchi T."/>
            <person name="Morono Y."/>
            <person name="Uchiyama I."/>
            <person name="Ito T."/>
            <person name="Fujiyama A."/>
            <person name="Inagaki F."/>
            <person name="Takami H."/>
        </authorList>
    </citation>
    <scope>NUCLEOTIDE SEQUENCE</scope>
    <source>
        <strain evidence="1">Expedition CK06-06</strain>
    </source>
</reference>
<dbReference type="Gene3D" id="2.60.120.260">
    <property type="entry name" value="Galactose-binding domain-like"/>
    <property type="match status" value="1"/>
</dbReference>
<dbReference type="AlphaFoldDB" id="X1BPS0"/>
<organism evidence="1">
    <name type="scientific">marine sediment metagenome</name>
    <dbReference type="NCBI Taxonomy" id="412755"/>
    <lineage>
        <taxon>unclassified sequences</taxon>
        <taxon>metagenomes</taxon>
        <taxon>ecological metagenomes</taxon>
    </lineage>
</organism>
<name>X1BPS0_9ZZZZ</name>
<dbReference type="SUPFAM" id="SSF49785">
    <property type="entry name" value="Galactose-binding domain-like"/>
    <property type="match status" value="1"/>
</dbReference>
<sequence length="169" mass="19258">MLFVSSISYSQITIKELPTDNSYQTDSVNYANTLTRKLLPLNSDWKVYVEDSKSTSVNVNVPSKFNSNKPIIYQKSISIDPKLLEFHFFRIHFLGVSYLVDIYLNDLILVKKTGGNIPFSLLLPNELINIEGENVLTLKISDELDSRTTIPLLQRFLFPKESGGILREV</sequence>
<feature type="non-terminal residue" evidence="1">
    <location>
        <position position="169"/>
    </location>
</feature>
<gene>
    <name evidence="1" type="ORF">S01H4_21873</name>
</gene>
<protein>
    <recommendedName>
        <fullName evidence="2">Glycosyl hydrolases family 2 sugar binding domain-containing protein</fullName>
    </recommendedName>
</protein>
<evidence type="ECO:0008006" key="2">
    <source>
        <dbReference type="Google" id="ProtNLM"/>
    </source>
</evidence>
<dbReference type="InterPro" id="IPR008979">
    <property type="entry name" value="Galactose-bd-like_sf"/>
</dbReference>
<accession>X1BPS0</accession>